<keyword evidence="4 7" id="KW-0238">DNA-binding</keyword>
<gene>
    <name evidence="10" type="ORF">IPP15_19870</name>
</gene>
<proteinExistence type="predicted"/>
<dbReference type="PANTHER" id="PTHR48111:SF22">
    <property type="entry name" value="REGULATOR OF RPOS"/>
    <property type="match status" value="1"/>
</dbReference>
<dbReference type="Pfam" id="PF00072">
    <property type="entry name" value="Response_reg"/>
    <property type="match status" value="1"/>
</dbReference>
<dbReference type="Gene3D" id="1.10.10.10">
    <property type="entry name" value="Winged helix-like DNA-binding domain superfamily/Winged helix DNA-binding domain"/>
    <property type="match status" value="1"/>
</dbReference>
<keyword evidence="2" id="KW-0902">Two-component regulatory system</keyword>
<sequence>MKILLIEDEEKAVKILKKGLNEHNIEVDFAFDGIKGGEMALANEYDVIVSDIIVPGLNGFDLTRHLRQKGIKTPVLLLTALNATDDKVLGLEVGADDYLTKPYEFKELLARLKALSRRGKEVPPPKLILTFADTEMNLTGKEFIRQGKKIELTPKEFALMEYFIRHQGRVISKAEIADKVWDINFETTSNVVEVYVNYLRNKVDKPFEKKIIHTVFGVGYVLKDE</sequence>
<dbReference type="GO" id="GO:0000156">
    <property type="term" value="F:phosphorelay response regulator activity"/>
    <property type="evidence" value="ECO:0007669"/>
    <property type="project" value="TreeGrafter"/>
</dbReference>
<protein>
    <submittedName>
        <fullName evidence="10">Response regulator transcription factor</fullName>
    </submittedName>
</protein>
<feature type="domain" description="OmpR/PhoB-type" evidence="9">
    <location>
        <begin position="126"/>
        <end position="224"/>
    </location>
</feature>
<comment type="caution">
    <text evidence="10">The sequence shown here is derived from an EMBL/GenBank/DDBJ whole genome shotgun (WGS) entry which is preliminary data.</text>
</comment>
<dbReference type="SMART" id="SM00448">
    <property type="entry name" value="REC"/>
    <property type="match status" value="1"/>
</dbReference>
<keyword evidence="3" id="KW-0805">Transcription regulation</keyword>
<dbReference type="AlphaFoldDB" id="A0A9D7T1G9"/>
<feature type="DNA-binding region" description="OmpR/PhoB-type" evidence="7">
    <location>
        <begin position="126"/>
        <end position="224"/>
    </location>
</feature>
<evidence type="ECO:0000259" key="9">
    <source>
        <dbReference type="PROSITE" id="PS51755"/>
    </source>
</evidence>
<dbReference type="Gene3D" id="6.10.250.690">
    <property type="match status" value="1"/>
</dbReference>
<dbReference type="CDD" id="cd00383">
    <property type="entry name" value="trans_reg_C"/>
    <property type="match status" value="1"/>
</dbReference>
<evidence type="ECO:0000313" key="10">
    <source>
        <dbReference type="EMBL" id="MBK9984589.1"/>
    </source>
</evidence>
<name>A0A9D7T1G9_9BACT</name>
<keyword evidence="5" id="KW-0804">Transcription</keyword>
<evidence type="ECO:0000256" key="5">
    <source>
        <dbReference type="ARBA" id="ARBA00023163"/>
    </source>
</evidence>
<organism evidence="10 11">
    <name type="scientific">Candidatus Opimibacter skivensis</name>
    <dbReference type="NCBI Taxonomy" id="2982028"/>
    <lineage>
        <taxon>Bacteria</taxon>
        <taxon>Pseudomonadati</taxon>
        <taxon>Bacteroidota</taxon>
        <taxon>Saprospiria</taxon>
        <taxon>Saprospirales</taxon>
        <taxon>Saprospiraceae</taxon>
        <taxon>Candidatus Opimibacter</taxon>
    </lineage>
</organism>
<dbReference type="PANTHER" id="PTHR48111">
    <property type="entry name" value="REGULATOR OF RPOS"/>
    <property type="match status" value="1"/>
</dbReference>
<dbReference type="SUPFAM" id="SSF52172">
    <property type="entry name" value="CheY-like"/>
    <property type="match status" value="1"/>
</dbReference>
<dbReference type="InterPro" id="IPR001789">
    <property type="entry name" value="Sig_transdc_resp-reg_receiver"/>
</dbReference>
<evidence type="ECO:0000256" key="4">
    <source>
        <dbReference type="ARBA" id="ARBA00023125"/>
    </source>
</evidence>
<dbReference type="Pfam" id="PF00486">
    <property type="entry name" value="Trans_reg_C"/>
    <property type="match status" value="1"/>
</dbReference>
<dbReference type="EMBL" id="JADKGY010000030">
    <property type="protein sequence ID" value="MBK9984589.1"/>
    <property type="molecule type" value="Genomic_DNA"/>
</dbReference>
<dbReference type="GO" id="GO:0032993">
    <property type="term" value="C:protein-DNA complex"/>
    <property type="evidence" value="ECO:0007669"/>
    <property type="project" value="TreeGrafter"/>
</dbReference>
<reference evidence="10 11" key="1">
    <citation type="submission" date="2020-10" db="EMBL/GenBank/DDBJ databases">
        <title>Connecting structure to function with the recovery of over 1000 high-quality activated sludge metagenome-assembled genomes encoding full-length rRNA genes using long-read sequencing.</title>
        <authorList>
            <person name="Singleton C.M."/>
            <person name="Petriglieri F."/>
            <person name="Kristensen J.M."/>
            <person name="Kirkegaard R.H."/>
            <person name="Michaelsen T.Y."/>
            <person name="Andersen M.H."/>
            <person name="Karst S.M."/>
            <person name="Dueholm M.S."/>
            <person name="Nielsen P.H."/>
            <person name="Albertsen M."/>
        </authorList>
    </citation>
    <scope>NUCLEOTIDE SEQUENCE [LARGE SCALE GENOMIC DNA]</scope>
    <source>
        <strain evidence="10">Ribe_18-Q3-R11-54_MAXAC.273</strain>
    </source>
</reference>
<dbReference type="InterPro" id="IPR001867">
    <property type="entry name" value="OmpR/PhoB-type_DNA-bd"/>
</dbReference>
<evidence type="ECO:0000256" key="1">
    <source>
        <dbReference type="ARBA" id="ARBA00022553"/>
    </source>
</evidence>
<dbReference type="FunFam" id="1.10.10.10:FF:000005">
    <property type="entry name" value="Two-component system response regulator"/>
    <property type="match status" value="1"/>
</dbReference>
<accession>A0A9D7T1G9</accession>
<dbReference type="InterPro" id="IPR011006">
    <property type="entry name" value="CheY-like_superfamily"/>
</dbReference>
<evidence type="ECO:0000256" key="3">
    <source>
        <dbReference type="ARBA" id="ARBA00023015"/>
    </source>
</evidence>
<evidence type="ECO:0000256" key="7">
    <source>
        <dbReference type="PROSITE-ProRule" id="PRU01091"/>
    </source>
</evidence>
<dbReference type="Gene3D" id="3.40.50.2300">
    <property type="match status" value="1"/>
</dbReference>
<dbReference type="InterPro" id="IPR016032">
    <property type="entry name" value="Sig_transdc_resp-reg_C-effctor"/>
</dbReference>
<feature type="domain" description="Response regulatory" evidence="8">
    <location>
        <begin position="2"/>
        <end position="116"/>
    </location>
</feature>
<evidence type="ECO:0000256" key="2">
    <source>
        <dbReference type="ARBA" id="ARBA00023012"/>
    </source>
</evidence>
<dbReference type="PROSITE" id="PS51755">
    <property type="entry name" value="OMPR_PHOB"/>
    <property type="match status" value="1"/>
</dbReference>
<feature type="modified residue" description="4-aspartylphosphate" evidence="6">
    <location>
        <position position="51"/>
    </location>
</feature>
<evidence type="ECO:0000259" key="8">
    <source>
        <dbReference type="PROSITE" id="PS50110"/>
    </source>
</evidence>
<dbReference type="SMART" id="SM00862">
    <property type="entry name" value="Trans_reg_C"/>
    <property type="match status" value="1"/>
</dbReference>
<dbReference type="GO" id="GO:0000976">
    <property type="term" value="F:transcription cis-regulatory region binding"/>
    <property type="evidence" value="ECO:0007669"/>
    <property type="project" value="TreeGrafter"/>
</dbReference>
<keyword evidence="1 6" id="KW-0597">Phosphoprotein</keyword>
<evidence type="ECO:0000313" key="11">
    <source>
        <dbReference type="Proteomes" id="UP000808337"/>
    </source>
</evidence>
<dbReference type="GO" id="GO:0005829">
    <property type="term" value="C:cytosol"/>
    <property type="evidence" value="ECO:0007669"/>
    <property type="project" value="TreeGrafter"/>
</dbReference>
<dbReference type="Proteomes" id="UP000808337">
    <property type="component" value="Unassembled WGS sequence"/>
</dbReference>
<dbReference type="InterPro" id="IPR036388">
    <property type="entry name" value="WH-like_DNA-bd_sf"/>
</dbReference>
<evidence type="ECO:0000256" key="6">
    <source>
        <dbReference type="PROSITE-ProRule" id="PRU00169"/>
    </source>
</evidence>
<dbReference type="GO" id="GO:0006355">
    <property type="term" value="P:regulation of DNA-templated transcription"/>
    <property type="evidence" value="ECO:0007669"/>
    <property type="project" value="InterPro"/>
</dbReference>
<dbReference type="InterPro" id="IPR039420">
    <property type="entry name" value="WalR-like"/>
</dbReference>
<dbReference type="PROSITE" id="PS50110">
    <property type="entry name" value="RESPONSE_REGULATORY"/>
    <property type="match status" value="1"/>
</dbReference>
<dbReference type="SUPFAM" id="SSF46894">
    <property type="entry name" value="C-terminal effector domain of the bipartite response regulators"/>
    <property type="match status" value="1"/>
</dbReference>